<evidence type="ECO:0000256" key="1">
    <source>
        <dbReference type="SAM" id="SignalP"/>
    </source>
</evidence>
<name>A0AAF3FCX8_9BILA</name>
<dbReference type="WBParaSite" id="MBELARI_LOCUS4837">
    <property type="protein sequence ID" value="MBELARI_LOCUS4837"/>
    <property type="gene ID" value="MBELARI_LOCUS4837"/>
</dbReference>
<evidence type="ECO:0000313" key="3">
    <source>
        <dbReference type="Proteomes" id="UP000887575"/>
    </source>
</evidence>
<dbReference type="InterPro" id="IPR053295">
    <property type="entry name" value="Innate_immunity_reg"/>
</dbReference>
<reference evidence="4" key="1">
    <citation type="submission" date="2024-02" db="UniProtKB">
        <authorList>
            <consortium name="WormBaseParasite"/>
        </authorList>
    </citation>
    <scope>IDENTIFICATION</scope>
</reference>
<accession>A0AAF3FCX8</accession>
<evidence type="ECO:0000313" key="4">
    <source>
        <dbReference type="WBParaSite" id="MBELARI_LOCUS4837"/>
    </source>
</evidence>
<dbReference type="CDD" id="cd00037">
    <property type="entry name" value="CLECT"/>
    <property type="match status" value="1"/>
</dbReference>
<feature type="domain" description="C-type lectin" evidence="2">
    <location>
        <begin position="35"/>
        <end position="149"/>
    </location>
</feature>
<dbReference type="Pfam" id="PF00059">
    <property type="entry name" value="Lectin_C"/>
    <property type="match status" value="1"/>
</dbReference>
<dbReference type="InterPro" id="IPR016186">
    <property type="entry name" value="C-type_lectin-like/link_sf"/>
</dbReference>
<evidence type="ECO:0000259" key="2">
    <source>
        <dbReference type="PROSITE" id="PS50041"/>
    </source>
</evidence>
<proteinExistence type="predicted"/>
<dbReference type="PANTHER" id="PTHR47324:SF3">
    <property type="entry name" value="EGF-LIKE DOMAIN-CONTAINING PROTEIN"/>
    <property type="match status" value="1"/>
</dbReference>
<dbReference type="InterPro" id="IPR016187">
    <property type="entry name" value="CTDL_fold"/>
</dbReference>
<protein>
    <recommendedName>
        <fullName evidence="2">C-type lectin domain-containing protein</fullName>
    </recommendedName>
</protein>
<dbReference type="InterPro" id="IPR001304">
    <property type="entry name" value="C-type_lectin-like"/>
</dbReference>
<dbReference type="Gene3D" id="3.10.100.10">
    <property type="entry name" value="Mannose-Binding Protein A, subunit A"/>
    <property type="match status" value="1"/>
</dbReference>
<keyword evidence="3" id="KW-1185">Reference proteome</keyword>
<dbReference type="SUPFAM" id="SSF56436">
    <property type="entry name" value="C-type lectin-like"/>
    <property type="match status" value="1"/>
</dbReference>
<feature type="chain" id="PRO_5041961397" description="C-type lectin domain-containing protein" evidence="1">
    <location>
        <begin position="17"/>
        <end position="159"/>
    </location>
</feature>
<dbReference type="SMART" id="SM00034">
    <property type="entry name" value="CLECT"/>
    <property type="match status" value="1"/>
</dbReference>
<dbReference type="PROSITE" id="PS50041">
    <property type="entry name" value="C_TYPE_LECTIN_2"/>
    <property type="match status" value="1"/>
</dbReference>
<sequence>MLKLVALLGLVGFVFGFSLALPTKQDSCDITEQYYNGKCYNFQLQVVDYTSSSTKCKSINHKLVQILGQKDQNYINFNAMGATVWLGLRFDNGKWYWDDDGAITKPTFTNWENQVEPTDPTKACAVLDTSKNGVWTAVDCAEKYFFICQAAANPSRARH</sequence>
<dbReference type="Proteomes" id="UP000887575">
    <property type="component" value="Unassembled WGS sequence"/>
</dbReference>
<dbReference type="PANTHER" id="PTHR47324">
    <property type="entry name" value="PROTEIN IRG-7-RELATED"/>
    <property type="match status" value="1"/>
</dbReference>
<dbReference type="AlphaFoldDB" id="A0AAF3FCX8"/>
<organism evidence="3 4">
    <name type="scientific">Mesorhabditis belari</name>
    <dbReference type="NCBI Taxonomy" id="2138241"/>
    <lineage>
        <taxon>Eukaryota</taxon>
        <taxon>Metazoa</taxon>
        <taxon>Ecdysozoa</taxon>
        <taxon>Nematoda</taxon>
        <taxon>Chromadorea</taxon>
        <taxon>Rhabditida</taxon>
        <taxon>Rhabditina</taxon>
        <taxon>Rhabditomorpha</taxon>
        <taxon>Rhabditoidea</taxon>
        <taxon>Rhabditidae</taxon>
        <taxon>Mesorhabditinae</taxon>
        <taxon>Mesorhabditis</taxon>
    </lineage>
</organism>
<feature type="signal peptide" evidence="1">
    <location>
        <begin position="1"/>
        <end position="16"/>
    </location>
</feature>
<keyword evidence="1" id="KW-0732">Signal</keyword>